<dbReference type="AlphaFoldDB" id="A0A517QWJ4"/>
<dbReference type="SUPFAM" id="SSF52768">
    <property type="entry name" value="Arginase/deacetylase"/>
    <property type="match status" value="1"/>
</dbReference>
<dbReference type="PRINTS" id="PR01270">
    <property type="entry name" value="HDASUPER"/>
</dbReference>
<dbReference type="Gene3D" id="3.40.800.20">
    <property type="entry name" value="Histone deacetylase domain"/>
    <property type="match status" value="1"/>
</dbReference>
<dbReference type="EC" id="3.5.1.-" evidence="3"/>
<protein>
    <submittedName>
        <fullName evidence="3">Histone deacetylase-like amidohydrolase</fullName>
        <ecNumber evidence="3">3.5.1.-</ecNumber>
    </submittedName>
</protein>
<dbReference type="PANTHER" id="PTHR10625:SF10">
    <property type="entry name" value="HISTONE DEACETYLASE HDAC1"/>
    <property type="match status" value="1"/>
</dbReference>
<dbReference type="GO" id="GO:0004407">
    <property type="term" value="F:histone deacetylase activity"/>
    <property type="evidence" value="ECO:0007669"/>
    <property type="project" value="TreeGrafter"/>
</dbReference>
<sequence>MPQSMRQPPPARRRIAYFGGDDFRRHRTEPHVEQPDRIAAIEQAIAAAGLIRTPSDETRSVSDPATDITLVPEPLRHATVDELSAVHDRDYVEAIRTVAAEGGGRLDPDTVMSGDSFDVACLAAGSAIAAVDCVLDGPMRRAACAVRPPGHHARPAAAMGFCLFNTAAVAARHAVRTRGCQRVLIVDWDVHHGNGTQEIFYADPGVVFTSLHRSPFYPGTGDFDETGTGRGLGTTLNVPLPFGISRERYRSEFEQVIERAIDAGQPDLILISAGFDAHRDDPIGSLGLTTEDFAELTRIVADAAGGHCNGRIVSLLEGGYHLQRLGESYIAHLRALVG</sequence>
<proteinExistence type="inferred from homology"/>
<dbReference type="PANTHER" id="PTHR10625">
    <property type="entry name" value="HISTONE DEACETYLASE HDAC1-RELATED"/>
    <property type="match status" value="1"/>
</dbReference>
<dbReference type="CDD" id="cd09992">
    <property type="entry name" value="HDAC_classII"/>
    <property type="match status" value="1"/>
</dbReference>
<evidence type="ECO:0000256" key="1">
    <source>
        <dbReference type="ARBA" id="ARBA00005947"/>
    </source>
</evidence>
<dbReference type="InterPro" id="IPR000286">
    <property type="entry name" value="HDACs"/>
</dbReference>
<name>A0A517QWJ4_9PLAN</name>
<accession>A0A517QWJ4</accession>
<dbReference type="InterPro" id="IPR023801">
    <property type="entry name" value="His_deacetylse_dom"/>
</dbReference>
<dbReference type="KEGG" id="svp:Pan189_02910"/>
<dbReference type="InterPro" id="IPR023696">
    <property type="entry name" value="Ureohydrolase_dom_sf"/>
</dbReference>
<reference evidence="3 4" key="1">
    <citation type="submission" date="2019-02" db="EMBL/GenBank/DDBJ databases">
        <title>Deep-cultivation of Planctomycetes and their phenomic and genomic characterization uncovers novel biology.</title>
        <authorList>
            <person name="Wiegand S."/>
            <person name="Jogler M."/>
            <person name="Boedeker C."/>
            <person name="Pinto D."/>
            <person name="Vollmers J."/>
            <person name="Rivas-Marin E."/>
            <person name="Kohn T."/>
            <person name="Peeters S.H."/>
            <person name="Heuer A."/>
            <person name="Rast P."/>
            <person name="Oberbeckmann S."/>
            <person name="Bunk B."/>
            <person name="Jeske O."/>
            <person name="Meyerdierks A."/>
            <person name="Storesund J.E."/>
            <person name="Kallscheuer N."/>
            <person name="Luecker S."/>
            <person name="Lage O.M."/>
            <person name="Pohl T."/>
            <person name="Merkel B.J."/>
            <person name="Hornburger P."/>
            <person name="Mueller R.-W."/>
            <person name="Bruemmer F."/>
            <person name="Labrenz M."/>
            <person name="Spormann A.M."/>
            <person name="Op den Camp H."/>
            <person name="Overmann J."/>
            <person name="Amann R."/>
            <person name="Jetten M.S.M."/>
            <person name="Mascher T."/>
            <person name="Medema M.H."/>
            <person name="Devos D.P."/>
            <person name="Kaster A.-K."/>
            <person name="Ovreas L."/>
            <person name="Rohde M."/>
            <person name="Galperin M.Y."/>
            <person name="Jogler C."/>
        </authorList>
    </citation>
    <scope>NUCLEOTIDE SEQUENCE [LARGE SCALE GENOMIC DNA]</scope>
    <source>
        <strain evidence="3 4">Pan189</strain>
    </source>
</reference>
<dbReference type="Proteomes" id="UP000317318">
    <property type="component" value="Chromosome"/>
</dbReference>
<dbReference type="Pfam" id="PF00850">
    <property type="entry name" value="Hist_deacetyl"/>
    <property type="match status" value="1"/>
</dbReference>
<dbReference type="GO" id="GO:0016787">
    <property type="term" value="F:hydrolase activity"/>
    <property type="evidence" value="ECO:0007669"/>
    <property type="project" value="UniProtKB-KW"/>
</dbReference>
<comment type="similarity">
    <text evidence="1">Belongs to the histone deacetylase family.</text>
</comment>
<organism evidence="3 4">
    <name type="scientific">Stratiformator vulcanicus</name>
    <dbReference type="NCBI Taxonomy" id="2527980"/>
    <lineage>
        <taxon>Bacteria</taxon>
        <taxon>Pseudomonadati</taxon>
        <taxon>Planctomycetota</taxon>
        <taxon>Planctomycetia</taxon>
        <taxon>Planctomycetales</taxon>
        <taxon>Planctomycetaceae</taxon>
        <taxon>Stratiformator</taxon>
    </lineage>
</organism>
<evidence type="ECO:0000313" key="3">
    <source>
        <dbReference type="EMBL" id="QDT35938.1"/>
    </source>
</evidence>
<feature type="domain" description="Histone deacetylase" evidence="2">
    <location>
        <begin position="31"/>
        <end position="336"/>
    </location>
</feature>
<dbReference type="InterPro" id="IPR037138">
    <property type="entry name" value="His_deacetylse_dom_sf"/>
</dbReference>
<evidence type="ECO:0000313" key="4">
    <source>
        <dbReference type="Proteomes" id="UP000317318"/>
    </source>
</evidence>
<keyword evidence="3" id="KW-0378">Hydrolase</keyword>
<keyword evidence="4" id="KW-1185">Reference proteome</keyword>
<dbReference type="EMBL" id="CP036268">
    <property type="protein sequence ID" value="QDT35938.1"/>
    <property type="molecule type" value="Genomic_DNA"/>
</dbReference>
<dbReference type="GO" id="GO:0040029">
    <property type="term" value="P:epigenetic regulation of gene expression"/>
    <property type="evidence" value="ECO:0007669"/>
    <property type="project" value="TreeGrafter"/>
</dbReference>
<evidence type="ECO:0000259" key="2">
    <source>
        <dbReference type="Pfam" id="PF00850"/>
    </source>
</evidence>
<dbReference type="RefSeq" id="WP_310820929.1">
    <property type="nucleotide sequence ID" value="NZ_CP036268.1"/>
</dbReference>
<gene>
    <name evidence="3" type="primary">hdaH_1</name>
    <name evidence="3" type="ORF">Pan189_02910</name>
</gene>